<accession>A0A7M7PHR3</accession>
<evidence type="ECO:0000256" key="1">
    <source>
        <dbReference type="ARBA" id="ARBA00022679"/>
    </source>
</evidence>
<dbReference type="InterPro" id="IPR050538">
    <property type="entry name" value="MAP_kinase_kinase_kinase"/>
</dbReference>
<evidence type="ECO:0000256" key="4">
    <source>
        <dbReference type="ARBA" id="ARBA00022777"/>
    </source>
</evidence>
<evidence type="ECO:0000256" key="9">
    <source>
        <dbReference type="SAM" id="MobiDB-lite"/>
    </source>
</evidence>
<dbReference type="InterPro" id="IPR011989">
    <property type="entry name" value="ARM-like"/>
</dbReference>
<reference evidence="14" key="1">
    <citation type="submission" date="2015-02" db="EMBL/GenBank/DDBJ databases">
        <title>Genome sequencing for Strongylocentrotus purpuratus.</title>
        <authorList>
            <person name="Murali S."/>
            <person name="Liu Y."/>
            <person name="Vee V."/>
            <person name="English A."/>
            <person name="Wang M."/>
            <person name="Skinner E."/>
            <person name="Han Y."/>
            <person name="Muzny D.M."/>
            <person name="Worley K.C."/>
            <person name="Gibbs R.A."/>
        </authorList>
    </citation>
    <scope>NUCLEOTIDE SEQUENCE</scope>
</reference>
<feature type="region of interest" description="Disordered" evidence="9">
    <location>
        <begin position="789"/>
        <end position="886"/>
    </location>
</feature>
<dbReference type="PROSITE" id="PS50089">
    <property type="entry name" value="ZF_RING_2"/>
    <property type="match status" value="1"/>
</dbReference>
<sequence>MEKTGEQRLHKSRSKHGDCTPETREGSSSGATGGAVRKSRRRSGERSRSRNRRRSGSSGSQKSPTDADGGSIAKPLPGTPASVEPKQNGSSSDKEMKRMSKLDDPLEKNAIREKLRGKPGVRREGGDAPRTKGPMVARPPSSPSPVDGSSSASSTPPPPPVSASSSSAARRPRSLLPQRSQSPSSHGKESPFTKQVVNRVASPTSPRIPRHRGYVSPSGSRPGSPTGGHRRVPSPNNDCLFTLAVGVLKKRVERALHARLFLLTQSGPNSFLIGGDSPDHKYKVTIGSQNCNCGKGPFCVHLLFVMLRVFKLAEDDNLLWNRTLKNYEVELLFSKYEAMKKKKLKHSPSQSSQRSRRSSQSPSTSHLPRPSSPCPSTGSSDQREDEDLCPICLLEMVEGESLVECKNGCHNKLHHHCVAIWEGECKRQQEPMVCPLCRAIWADCAHENQAGAGAASSTPHPSTEQGPVEEEAGITESSRLQTFQQKKEGWKEAFDNSLVEAMFSRDWGIRENTLHSLSQQLASKLKHSREGLLNEPHDVETCEQCFQADMITMESGFMMVAMACSDPVYKVYVAALRVLRTLLMCSHCSTEDQQAQLRKWLQPVMSAILVKSADGNRRTAQLSVSAMFELARGDSGELAVSKELSCSSCIGLGSLDYILSCLISDIQINVGETSWQHILGCLCVLERVFSDFPERFVITEDHSSEVEKASKIECLVSIATCVSSYLNSSHTRMCKIAKKISVTVAKILVADASGFARICDMMRTLESREVGSRMLRRLQKILDEYEGAQDEAAREREDAAVHGHDEGGGVCDDERDGRRNGMLSNIQDSPCAAENTNVSSRRYDHAITPSRPSLRDNADGCFPTRTDSNEQTNVSDLSDLSSASPTTPCDNPICFKSEVASSPKKRMAAFDFTLPGVGSKNCKDEVEAEEAEALAIAMEASMHTQCVLPCVPGLRTERDGDVIIKIDHKNSTEEVDGVVSPRSKQYTESQNWTKGAILGTGAFSSCYMARDVKTGTLMAVKQISFCRNNAGDQEDTMEEIKKEIKLMATFDHPHIVRLMGATQHDAHFNVFVEWMPGGAVSTLLKDFGAFSNAVTVKYIHQVCLGLAYLHDNRVIHRDLKGANLLMDSTGHHLRIADLGTAGKMNADITRTDEFKGQFLGTISFMAPEVLRGEPYGRSCDIWSVGCCIIEMCTTKPPWNNTAISNHYQLLFKIASANGPPPIPESLSPALRDITLRCLEAEPSARPGVMELLKHPAFTQMKR</sequence>
<dbReference type="GeneID" id="590478"/>
<dbReference type="FunFam" id="1.25.10.10:FF:001218">
    <property type="entry name" value="Predicted protein"/>
    <property type="match status" value="1"/>
</dbReference>
<protein>
    <recommendedName>
        <fullName evidence="15">Mitogen-activated protein kinase kinase kinase 1</fullName>
    </recommendedName>
</protein>
<keyword evidence="14" id="KW-1185">Reference proteome</keyword>
<feature type="domain" description="SWIM-type" evidence="12">
    <location>
        <begin position="282"/>
        <end position="310"/>
    </location>
</feature>
<evidence type="ECO:0000259" key="12">
    <source>
        <dbReference type="PROSITE" id="PS50966"/>
    </source>
</evidence>
<feature type="compositionally biased region" description="Low complexity" evidence="9">
    <location>
        <begin position="144"/>
        <end position="154"/>
    </location>
</feature>
<feature type="compositionally biased region" description="Basic and acidic residues" evidence="9">
    <location>
        <begin position="92"/>
        <end position="130"/>
    </location>
</feature>
<name>A0A7M7PHR3_STRPU</name>
<dbReference type="OMA" id="CHSQTIF"/>
<evidence type="ECO:0000313" key="13">
    <source>
        <dbReference type="EnsemblMetazoa" id="XP_030851943"/>
    </source>
</evidence>
<dbReference type="Gene3D" id="1.25.10.10">
    <property type="entry name" value="Leucine-rich Repeat Variant"/>
    <property type="match status" value="1"/>
</dbReference>
<dbReference type="Pfam" id="PF00069">
    <property type="entry name" value="Pkinase"/>
    <property type="match status" value="1"/>
</dbReference>
<feature type="binding site" evidence="8">
    <location>
        <position position="1021"/>
    </location>
    <ligand>
        <name>ATP</name>
        <dbReference type="ChEBI" id="CHEBI:30616"/>
    </ligand>
</feature>
<dbReference type="PROSITE" id="PS50966">
    <property type="entry name" value="ZF_SWIM"/>
    <property type="match status" value="1"/>
</dbReference>
<keyword evidence="3 7" id="KW-0479">Metal-binding</keyword>
<dbReference type="AlphaFoldDB" id="A0A7M7PHR3"/>
<dbReference type="PANTHER" id="PTHR48016">
    <property type="entry name" value="MAP KINASE KINASE KINASE SSK2-RELATED-RELATED"/>
    <property type="match status" value="1"/>
</dbReference>
<organism evidence="13 14">
    <name type="scientific">Strongylocentrotus purpuratus</name>
    <name type="common">Purple sea urchin</name>
    <dbReference type="NCBI Taxonomy" id="7668"/>
    <lineage>
        <taxon>Eukaryota</taxon>
        <taxon>Metazoa</taxon>
        <taxon>Echinodermata</taxon>
        <taxon>Eleutherozoa</taxon>
        <taxon>Echinozoa</taxon>
        <taxon>Echinoidea</taxon>
        <taxon>Euechinoidea</taxon>
        <taxon>Echinacea</taxon>
        <taxon>Camarodonta</taxon>
        <taxon>Echinidea</taxon>
        <taxon>Strongylocentrotidae</taxon>
        <taxon>Strongylocentrotus</taxon>
    </lineage>
</organism>
<keyword evidence="1" id="KW-0808">Transferase</keyword>
<dbReference type="PROSITE" id="PS00108">
    <property type="entry name" value="PROTEIN_KINASE_ST"/>
    <property type="match status" value="1"/>
</dbReference>
<dbReference type="GO" id="GO:0008270">
    <property type="term" value="F:zinc ion binding"/>
    <property type="evidence" value="ECO:0007669"/>
    <property type="project" value="UniProtKB-KW"/>
</dbReference>
<dbReference type="InParanoid" id="A0A7M7PHR3"/>
<evidence type="ECO:0000256" key="5">
    <source>
        <dbReference type="ARBA" id="ARBA00022833"/>
    </source>
</evidence>
<dbReference type="PROSITE" id="PS50011">
    <property type="entry name" value="PROTEIN_KINASE_DOM"/>
    <property type="match status" value="1"/>
</dbReference>
<dbReference type="PANTHER" id="PTHR48016:SF56">
    <property type="entry name" value="MAPKK KINASE"/>
    <property type="match status" value="1"/>
</dbReference>
<dbReference type="Pfam" id="PF21040">
    <property type="entry name" value="CEP104-like_TOG"/>
    <property type="match status" value="1"/>
</dbReference>
<evidence type="ECO:0000313" key="14">
    <source>
        <dbReference type="Proteomes" id="UP000007110"/>
    </source>
</evidence>
<feature type="compositionally biased region" description="Polar residues" evidence="9">
    <location>
        <begin position="192"/>
        <end position="205"/>
    </location>
</feature>
<keyword evidence="4" id="KW-0418">Kinase</keyword>
<keyword evidence="2 8" id="KW-0547">Nucleotide-binding</keyword>
<feature type="compositionally biased region" description="Basic and acidic residues" evidence="9">
    <location>
        <begin position="1"/>
        <end position="25"/>
    </location>
</feature>
<dbReference type="InterPro" id="IPR007527">
    <property type="entry name" value="Znf_SWIM"/>
</dbReference>
<dbReference type="InterPro" id="IPR017441">
    <property type="entry name" value="Protein_kinase_ATP_BS"/>
</dbReference>
<feature type="compositionally biased region" description="Polar residues" evidence="9">
    <location>
        <begin position="865"/>
        <end position="886"/>
    </location>
</feature>
<dbReference type="InterPro" id="IPR000719">
    <property type="entry name" value="Prot_kinase_dom"/>
</dbReference>
<keyword evidence="6 8" id="KW-0067">ATP-binding</keyword>
<dbReference type="InterPro" id="IPR011009">
    <property type="entry name" value="Kinase-like_dom_sf"/>
</dbReference>
<feature type="domain" description="Protein kinase" evidence="10">
    <location>
        <begin position="992"/>
        <end position="1257"/>
    </location>
</feature>
<dbReference type="InterPro" id="IPR008271">
    <property type="entry name" value="Ser/Thr_kinase_AS"/>
</dbReference>
<proteinExistence type="predicted"/>
<dbReference type="CDD" id="cd16494">
    <property type="entry name" value="RING-CH-C4HC3_ZSWM2"/>
    <property type="match status" value="1"/>
</dbReference>
<dbReference type="CDD" id="cd06630">
    <property type="entry name" value="STKc_MEKK1"/>
    <property type="match status" value="1"/>
</dbReference>
<evidence type="ECO:0000256" key="3">
    <source>
        <dbReference type="ARBA" id="ARBA00022771"/>
    </source>
</evidence>
<dbReference type="Gene3D" id="3.30.40.10">
    <property type="entry name" value="Zinc/RING finger domain, C3HC4 (zinc finger)"/>
    <property type="match status" value="1"/>
</dbReference>
<evidence type="ECO:0000256" key="8">
    <source>
        <dbReference type="PROSITE-ProRule" id="PRU10141"/>
    </source>
</evidence>
<dbReference type="EnsemblMetazoa" id="XM_030996083">
    <property type="protein sequence ID" value="XP_030851943"/>
    <property type="gene ID" value="LOC590478"/>
</dbReference>
<keyword evidence="5" id="KW-0862">Zinc</keyword>
<reference evidence="13" key="2">
    <citation type="submission" date="2021-01" db="UniProtKB">
        <authorList>
            <consortium name="EnsemblMetazoa"/>
        </authorList>
    </citation>
    <scope>IDENTIFICATION</scope>
</reference>
<dbReference type="FunFam" id="3.30.40.10:FF:000223">
    <property type="entry name" value="Mitogen-activated protein kinase kinase kinase 1 (Predicted)"/>
    <property type="match status" value="1"/>
</dbReference>
<feature type="compositionally biased region" description="Basic and acidic residues" evidence="9">
    <location>
        <begin position="791"/>
        <end position="807"/>
    </location>
</feature>
<dbReference type="GO" id="GO:0004674">
    <property type="term" value="F:protein serine/threonine kinase activity"/>
    <property type="evidence" value="ECO:0000318"/>
    <property type="project" value="GO_Central"/>
</dbReference>
<evidence type="ECO:0000256" key="7">
    <source>
        <dbReference type="PROSITE-ProRule" id="PRU00175"/>
    </source>
</evidence>
<dbReference type="SUPFAM" id="SSF56112">
    <property type="entry name" value="Protein kinase-like (PK-like)"/>
    <property type="match status" value="1"/>
</dbReference>
<dbReference type="OrthoDB" id="275301at2759"/>
<evidence type="ECO:0000259" key="11">
    <source>
        <dbReference type="PROSITE" id="PS50089"/>
    </source>
</evidence>
<feature type="region of interest" description="Disordered" evidence="9">
    <location>
        <begin position="1"/>
        <end position="235"/>
    </location>
</feature>
<evidence type="ECO:0000259" key="10">
    <source>
        <dbReference type="PROSITE" id="PS50011"/>
    </source>
</evidence>
<feature type="compositionally biased region" description="Polar residues" evidence="9">
    <location>
        <begin position="822"/>
        <end position="840"/>
    </location>
</feature>
<dbReference type="Gene3D" id="1.10.510.10">
    <property type="entry name" value="Transferase(Phosphotransferase) domain 1"/>
    <property type="match status" value="1"/>
</dbReference>
<dbReference type="Proteomes" id="UP000007110">
    <property type="component" value="Unassembled WGS sequence"/>
</dbReference>
<dbReference type="KEGG" id="spu:590478"/>
<dbReference type="SUPFAM" id="SSF57850">
    <property type="entry name" value="RING/U-box"/>
    <property type="match status" value="1"/>
</dbReference>
<evidence type="ECO:0000256" key="6">
    <source>
        <dbReference type="ARBA" id="ARBA00022840"/>
    </source>
</evidence>
<keyword evidence="3 7" id="KW-0863">Zinc-finger</keyword>
<dbReference type="GO" id="GO:0005524">
    <property type="term" value="F:ATP binding"/>
    <property type="evidence" value="ECO:0007669"/>
    <property type="project" value="UniProtKB-UniRule"/>
</dbReference>
<feature type="compositionally biased region" description="Low complexity" evidence="9">
    <location>
        <begin position="162"/>
        <end position="185"/>
    </location>
</feature>
<evidence type="ECO:0000256" key="2">
    <source>
        <dbReference type="ARBA" id="ARBA00022741"/>
    </source>
</evidence>
<dbReference type="InterPro" id="IPR001841">
    <property type="entry name" value="Znf_RING"/>
</dbReference>
<feature type="domain" description="RING-type" evidence="11">
    <location>
        <begin position="389"/>
        <end position="438"/>
    </location>
</feature>
<dbReference type="PROSITE" id="PS00107">
    <property type="entry name" value="PROTEIN_KINASE_ATP"/>
    <property type="match status" value="1"/>
</dbReference>
<feature type="compositionally biased region" description="Polar residues" evidence="9">
    <location>
        <begin position="455"/>
        <end position="465"/>
    </location>
</feature>
<evidence type="ECO:0008006" key="15">
    <source>
        <dbReference type="Google" id="ProtNLM"/>
    </source>
</evidence>
<dbReference type="InterPro" id="IPR013083">
    <property type="entry name" value="Znf_RING/FYVE/PHD"/>
</dbReference>
<dbReference type="RefSeq" id="XP_030851943.1">
    <property type="nucleotide sequence ID" value="XM_030996083.1"/>
</dbReference>
<feature type="region of interest" description="Disordered" evidence="9">
    <location>
        <begin position="343"/>
        <end position="383"/>
    </location>
</feature>
<dbReference type="CTD" id="4214"/>
<dbReference type="FunFam" id="1.10.510.10:FF:000286">
    <property type="entry name" value="Mitogen-activated protein kinase kinase kinase 1 (Predicted)"/>
    <property type="match status" value="1"/>
</dbReference>
<feature type="compositionally biased region" description="Low complexity" evidence="9">
    <location>
        <begin position="347"/>
        <end position="363"/>
    </location>
</feature>
<dbReference type="GO" id="GO:0005737">
    <property type="term" value="C:cytoplasm"/>
    <property type="evidence" value="ECO:0000318"/>
    <property type="project" value="GO_Central"/>
</dbReference>
<dbReference type="SMART" id="SM00220">
    <property type="entry name" value="S_TKc"/>
    <property type="match status" value="1"/>
</dbReference>
<feature type="region of interest" description="Disordered" evidence="9">
    <location>
        <begin position="451"/>
        <end position="481"/>
    </location>
</feature>